<protein>
    <submittedName>
        <fullName evidence="1">Phage head closure protein</fullName>
    </submittedName>
</protein>
<accession>A0A7X5F2X7</accession>
<dbReference type="RefSeq" id="WP_161708462.1">
    <property type="nucleotide sequence ID" value="NZ_JAABLQ010000001.1"/>
</dbReference>
<gene>
    <name evidence="1" type="ORF">GWI72_09335</name>
</gene>
<sequence length="107" mass="11424">MSGAGAYRLSVRLWRPELSVAANGQATAGLTDIGLAFAELAGLSQGEAVAAGRLDGGATHRMTLRFRADITGGWRVTAEGHSFRVLAARDRDGRRRQIELMLEEEGA</sequence>
<reference evidence="2" key="1">
    <citation type="submission" date="2020-01" db="EMBL/GenBank/DDBJ databases">
        <authorList>
            <person name="Fang Y."/>
            <person name="Sun R."/>
            <person name="Nie L."/>
            <person name="He J."/>
            <person name="Hao L."/>
            <person name="Wang L."/>
            <person name="Su S."/>
            <person name="Lv E."/>
            <person name="Zhang Z."/>
            <person name="Xie R."/>
            <person name="Liu H."/>
        </authorList>
    </citation>
    <scope>NUCLEOTIDE SEQUENCE [LARGE SCALE GENOMIC DNA]</scope>
    <source>
        <strain evidence="2">XCT-53</strain>
    </source>
</reference>
<dbReference type="AlphaFoldDB" id="A0A7X5F2X7"/>
<dbReference type="NCBIfam" id="TIGR01563">
    <property type="entry name" value="gp16_SPP1"/>
    <property type="match status" value="1"/>
</dbReference>
<comment type="caution">
    <text evidence="1">The sequence shown here is derived from an EMBL/GenBank/DDBJ whole genome shotgun (WGS) entry which is preliminary data.</text>
</comment>
<organism evidence="1 2">
    <name type="scientific">Pannonibacter tanglangensis</name>
    <dbReference type="NCBI Taxonomy" id="2750084"/>
    <lineage>
        <taxon>Bacteria</taxon>
        <taxon>Pseudomonadati</taxon>
        <taxon>Pseudomonadota</taxon>
        <taxon>Alphaproteobacteria</taxon>
        <taxon>Hyphomicrobiales</taxon>
        <taxon>Stappiaceae</taxon>
        <taxon>Pannonibacter</taxon>
    </lineage>
</organism>
<proteinExistence type="predicted"/>
<dbReference type="InterPro" id="IPR008767">
    <property type="entry name" value="Phage_SPP1_head-tail_adaptor"/>
</dbReference>
<dbReference type="Gene3D" id="2.40.10.270">
    <property type="entry name" value="Bacteriophage SPP1 head-tail adaptor protein"/>
    <property type="match status" value="1"/>
</dbReference>
<name>A0A7X5F2X7_9HYPH</name>
<evidence type="ECO:0000313" key="2">
    <source>
        <dbReference type="Proteomes" id="UP000586722"/>
    </source>
</evidence>
<evidence type="ECO:0000313" key="1">
    <source>
        <dbReference type="EMBL" id="NBN78469.1"/>
    </source>
</evidence>
<dbReference type="Proteomes" id="UP000586722">
    <property type="component" value="Unassembled WGS sequence"/>
</dbReference>
<dbReference type="InterPro" id="IPR038666">
    <property type="entry name" value="SSP1_head-tail_sf"/>
</dbReference>
<dbReference type="Pfam" id="PF05521">
    <property type="entry name" value="Phage_HCP"/>
    <property type="match status" value="1"/>
</dbReference>
<keyword evidence="2" id="KW-1185">Reference proteome</keyword>
<dbReference type="EMBL" id="JAABLQ010000001">
    <property type="protein sequence ID" value="NBN78469.1"/>
    <property type="molecule type" value="Genomic_DNA"/>
</dbReference>